<organism evidence="5">
    <name type="scientific">uncultured marine group II/III euryarchaeote KM3_172_F11</name>
    <dbReference type="NCBI Taxonomy" id="1457929"/>
    <lineage>
        <taxon>Archaea</taxon>
        <taxon>Methanobacteriati</taxon>
        <taxon>Methanobacteriota</taxon>
        <taxon>environmental samples</taxon>
    </lineage>
</organism>
<name>A0A075GMB1_9EURY</name>
<keyword evidence="3" id="KW-0699">rRNA-binding</keyword>
<evidence type="ECO:0000256" key="3">
    <source>
        <dbReference type="HAMAP-Rule" id="MF_00273"/>
    </source>
</evidence>
<evidence type="ECO:0000313" key="5">
    <source>
        <dbReference type="EMBL" id="AIF04250.1"/>
    </source>
</evidence>
<dbReference type="GO" id="GO:0070180">
    <property type="term" value="F:large ribosomal subunit rRNA binding"/>
    <property type="evidence" value="ECO:0007669"/>
    <property type="project" value="UniProtKB-UniRule"/>
</dbReference>
<dbReference type="GO" id="GO:0006412">
    <property type="term" value="P:translation"/>
    <property type="evidence" value="ECO:0007669"/>
    <property type="project" value="UniProtKB-UniRule"/>
</dbReference>
<protein>
    <recommendedName>
        <fullName evidence="3">Large ribosomal subunit protein eL20</fullName>
    </recommendedName>
</protein>
<comment type="similarity">
    <text evidence="3">Belongs to the eukaryotic ribosomal protein eL20 family.</text>
</comment>
<evidence type="ECO:0000256" key="2">
    <source>
        <dbReference type="ARBA" id="ARBA00023274"/>
    </source>
</evidence>
<dbReference type="SUPFAM" id="SSF160374">
    <property type="entry name" value="RplX-like"/>
    <property type="match status" value="1"/>
</dbReference>
<dbReference type="AlphaFoldDB" id="A0A075GMB1"/>
<dbReference type="HAMAP" id="MF_00273">
    <property type="entry name" value="Ribosomal_eL20"/>
    <property type="match status" value="1"/>
</dbReference>
<evidence type="ECO:0000259" key="4">
    <source>
        <dbReference type="Pfam" id="PF01775"/>
    </source>
</evidence>
<comment type="subunit">
    <text evidence="3">Part of the 50S ribosomal subunit. Binds 23S rRNA.</text>
</comment>
<dbReference type="GO" id="GO:0005840">
    <property type="term" value="C:ribosome"/>
    <property type="evidence" value="ECO:0007669"/>
    <property type="project" value="UniProtKB-KW"/>
</dbReference>
<dbReference type="NCBIfam" id="NF001981">
    <property type="entry name" value="PRK00773.1-1"/>
    <property type="match status" value="1"/>
</dbReference>
<dbReference type="Pfam" id="PF01775">
    <property type="entry name" value="Ribosomal_L18A"/>
    <property type="match status" value="1"/>
</dbReference>
<dbReference type="Gene3D" id="3.10.20.10">
    <property type="match status" value="1"/>
</dbReference>
<keyword evidence="2 3" id="KW-0687">Ribonucleoprotein</keyword>
<dbReference type="InterPro" id="IPR028877">
    <property type="entry name" value="Ribosomal_eL20"/>
</dbReference>
<reference evidence="5" key="1">
    <citation type="journal article" date="2014" name="Genome Biol. Evol.">
        <title>Pangenome evidence for extensive interdomain horizontal transfer affecting lineage core and shell genes in uncultured planktonic thaumarchaeota and euryarchaeota.</title>
        <authorList>
            <person name="Deschamps P."/>
            <person name="Zivanovic Y."/>
            <person name="Moreira D."/>
            <person name="Rodriguez-Valera F."/>
            <person name="Lopez-Garcia P."/>
        </authorList>
    </citation>
    <scope>NUCLEOTIDE SEQUENCE</scope>
</reference>
<dbReference type="GO" id="GO:1990904">
    <property type="term" value="C:ribonucleoprotein complex"/>
    <property type="evidence" value="ECO:0007669"/>
    <property type="project" value="UniProtKB-KW"/>
</dbReference>
<dbReference type="EMBL" id="KF900703">
    <property type="protein sequence ID" value="AIF04250.1"/>
    <property type="molecule type" value="Genomic_DNA"/>
</dbReference>
<keyword evidence="1 3" id="KW-0689">Ribosomal protein</keyword>
<dbReference type="InterPro" id="IPR023573">
    <property type="entry name" value="Ribosomal_eL20_dom"/>
</dbReference>
<gene>
    <name evidence="3" type="primary">rpl18a</name>
    <name evidence="3" type="synonym">rpl20e</name>
    <name evidence="3" type="synonym">rplX</name>
</gene>
<proteinExistence type="inferred from homology"/>
<feature type="domain" description="Large ribosomal subunit protein eL20" evidence="4">
    <location>
        <begin position="1"/>
        <end position="54"/>
    </location>
</feature>
<keyword evidence="3" id="KW-0694">RNA-binding</keyword>
<accession>A0A075GMB1</accession>
<sequence length="75" mass="8567">MKAYRASGTFRNGRTDQKFSMDIVAADEDEATHRILSNFGSRHGTPRRFVKIESLTEISPSESNEPRVIAHFRDQ</sequence>
<evidence type="ECO:0000256" key="1">
    <source>
        <dbReference type="ARBA" id="ARBA00022980"/>
    </source>
</evidence>
<dbReference type="GO" id="GO:0003735">
    <property type="term" value="F:structural constituent of ribosome"/>
    <property type="evidence" value="ECO:0007669"/>
    <property type="project" value="InterPro"/>
</dbReference>